<feature type="domain" description="Glucose-methanol-choline oxidoreductase N-terminal" evidence="8">
    <location>
        <begin position="262"/>
        <end position="276"/>
    </location>
</feature>
<dbReference type="PANTHER" id="PTHR11552:SF147">
    <property type="entry name" value="CHOLINE DEHYDROGENASE, MITOCHONDRIAL"/>
    <property type="match status" value="1"/>
</dbReference>
<reference evidence="9 10" key="1">
    <citation type="submission" date="2019-05" db="EMBL/GenBank/DDBJ databases">
        <title>Draft genome sequence of Actinomadura sp. 14C53.</title>
        <authorList>
            <person name="Saricaoglu S."/>
            <person name="Isik K."/>
        </authorList>
    </citation>
    <scope>NUCLEOTIDE SEQUENCE [LARGE SCALE GENOMIC DNA]</scope>
    <source>
        <strain evidence="9 10">14C53</strain>
    </source>
</reference>
<evidence type="ECO:0000313" key="9">
    <source>
        <dbReference type="EMBL" id="TMR02666.1"/>
    </source>
</evidence>
<gene>
    <name evidence="9" type="ORF">ETD83_12080</name>
</gene>
<dbReference type="InterPro" id="IPR036188">
    <property type="entry name" value="FAD/NAD-bd_sf"/>
</dbReference>
<dbReference type="Proteomes" id="UP000309174">
    <property type="component" value="Unassembled WGS sequence"/>
</dbReference>
<dbReference type="InterPro" id="IPR007867">
    <property type="entry name" value="GMC_OxRtase_C"/>
</dbReference>
<feature type="binding site" evidence="5">
    <location>
        <position position="222"/>
    </location>
    <ligand>
        <name>FAD</name>
        <dbReference type="ChEBI" id="CHEBI:57692"/>
    </ligand>
</feature>
<dbReference type="InterPro" id="IPR012132">
    <property type="entry name" value="GMC_OxRdtase"/>
</dbReference>
<keyword evidence="10" id="KW-1185">Reference proteome</keyword>
<feature type="domain" description="Glucose-methanol-choline oxidoreductase N-terminal" evidence="7">
    <location>
        <begin position="85"/>
        <end position="108"/>
    </location>
</feature>
<keyword evidence="3 6" id="KW-0285">Flavoprotein</keyword>
<evidence type="ECO:0000256" key="4">
    <source>
        <dbReference type="ARBA" id="ARBA00022827"/>
    </source>
</evidence>
<dbReference type="PROSITE" id="PS00623">
    <property type="entry name" value="GMC_OXRED_1"/>
    <property type="match status" value="1"/>
</dbReference>
<dbReference type="PIRSF" id="PIRSF000137">
    <property type="entry name" value="Alcohol_oxidase"/>
    <property type="match status" value="1"/>
</dbReference>
<protein>
    <submittedName>
        <fullName evidence="9">FAD-binding protein</fullName>
    </submittedName>
</protein>
<feature type="binding site" evidence="5">
    <location>
        <position position="87"/>
    </location>
    <ligand>
        <name>FAD</name>
        <dbReference type="ChEBI" id="CHEBI:57692"/>
    </ligand>
</feature>
<keyword evidence="4 5" id="KW-0274">FAD</keyword>
<dbReference type="InterPro" id="IPR000172">
    <property type="entry name" value="GMC_OxRdtase_N"/>
</dbReference>
<dbReference type="Gene3D" id="3.30.560.10">
    <property type="entry name" value="Glucose Oxidase, domain 3"/>
    <property type="match status" value="1"/>
</dbReference>
<dbReference type="SUPFAM" id="SSF51905">
    <property type="entry name" value="FAD/NAD(P)-binding domain"/>
    <property type="match status" value="1"/>
</dbReference>
<evidence type="ECO:0000256" key="1">
    <source>
        <dbReference type="ARBA" id="ARBA00001974"/>
    </source>
</evidence>
<comment type="similarity">
    <text evidence="2 6">Belongs to the GMC oxidoreductase family.</text>
</comment>
<evidence type="ECO:0000256" key="6">
    <source>
        <dbReference type="RuleBase" id="RU003968"/>
    </source>
</evidence>
<proteinExistence type="inferred from homology"/>
<evidence type="ECO:0000259" key="8">
    <source>
        <dbReference type="PROSITE" id="PS00624"/>
    </source>
</evidence>
<dbReference type="Gene3D" id="3.50.50.60">
    <property type="entry name" value="FAD/NAD(P)-binding domain"/>
    <property type="match status" value="1"/>
</dbReference>
<dbReference type="GO" id="GO:0050660">
    <property type="term" value="F:flavin adenine dinucleotide binding"/>
    <property type="evidence" value="ECO:0007669"/>
    <property type="project" value="InterPro"/>
</dbReference>
<name>A0A5C4JEF2_9ACTN</name>
<dbReference type="RefSeq" id="WP_138645183.1">
    <property type="nucleotide sequence ID" value="NZ_VCKW01000047.1"/>
</dbReference>
<dbReference type="GO" id="GO:0016614">
    <property type="term" value="F:oxidoreductase activity, acting on CH-OH group of donors"/>
    <property type="evidence" value="ECO:0007669"/>
    <property type="project" value="InterPro"/>
</dbReference>
<dbReference type="EMBL" id="VCKW01000047">
    <property type="protein sequence ID" value="TMR02666.1"/>
    <property type="molecule type" value="Genomic_DNA"/>
</dbReference>
<organism evidence="9 10">
    <name type="scientific">Actinomadura soli</name>
    <dbReference type="NCBI Taxonomy" id="2508997"/>
    <lineage>
        <taxon>Bacteria</taxon>
        <taxon>Bacillati</taxon>
        <taxon>Actinomycetota</taxon>
        <taxon>Actinomycetes</taxon>
        <taxon>Streptosporangiales</taxon>
        <taxon>Thermomonosporaceae</taxon>
        <taxon>Actinomadura</taxon>
    </lineage>
</organism>
<dbReference type="SUPFAM" id="SSF54373">
    <property type="entry name" value="FAD-linked reductases, C-terminal domain"/>
    <property type="match status" value="1"/>
</dbReference>
<evidence type="ECO:0000256" key="5">
    <source>
        <dbReference type="PIRSR" id="PIRSR000137-2"/>
    </source>
</evidence>
<dbReference type="Pfam" id="PF05199">
    <property type="entry name" value="GMC_oxred_C"/>
    <property type="match status" value="1"/>
</dbReference>
<dbReference type="PROSITE" id="PS51257">
    <property type="entry name" value="PROKAR_LIPOPROTEIN"/>
    <property type="match status" value="1"/>
</dbReference>
<sequence>MERTADYVVVGAGSAGCVLARRLAESGADVVLVEAGGPDRTPLVRKPGLIAVFHNVPRLKKKLDWGFSSTPQKSALGRRIPQTKGRVLGGSGSINGMLFVRGNRRNFDDWAADGCAGWGHDDVLDSFKRMENWEDGATALRGAGGPIRVTRQRDLTPASEAFIEALIETAGVKRNDDYNGEVQDGAGIFQQSVHEGLRYSSSVGYLDGHGLPNLTVLTGATVERVVVRDGRATGIDVVAEKGRGTARRATIRASREVILAAGTFGSPQILLLSGVGPAAHLREHGIDVHADLPVGDNLHDHMFVPMTYVMDTARHRGTAPYFASGVVREWTKGGTWVARSVFEAVGFVRTGQAGDIPDLQLHALPWSYPFPNQDAPVRHKVDKRSALTIMPTLIYPKSRGTLRLASADPSAAPLIDPAYLTDPDDARLLLDGIELVRDVMANKTIAGDVKEELSPGPGFPDRAALAKELPNRATTVYHPVGTCRMGADERAVVDPELRVRGIEGLRVADASIMPSITGGNTNAPSMMIGEHAAKLILRA</sequence>
<dbReference type="OrthoDB" id="9785276at2"/>
<evidence type="ECO:0000256" key="2">
    <source>
        <dbReference type="ARBA" id="ARBA00010790"/>
    </source>
</evidence>
<comment type="cofactor">
    <cofactor evidence="1 5">
        <name>FAD</name>
        <dbReference type="ChEBI" id="CHEBI:57692"/>
    </cofactor>
</comment>
<dbReference type="Pfam" id="PF00732">
    <property type="entry name" value="GMC_oxred_N"/>
    <property type="match status" value="1"/>
</dbReference>
<evidence type="ECO:0000256" key="3">
    <source>
        <dbReference type="ARBA" id="ARBA00022630"/>
    </source>
</evidence>
<evidence type="ECO:0000313" key="10">
    <source>
        <dbReference type="Proteomes" id="UP000309174"/>
    </source>
</evidence>
<comment type="caution">
    <text evidence="9">The sequence shown here is derived from an EMBL/GenBank/DDBJ whole genome shotgun (WGS) entry which is preliminary data.</text>
</comment>
<dbReference type="PANTHER" id="PTHR11552">
    <property type="entry name" value="GLUCOSE-METHANOL-CHOLINE GMC OXIDOREDUCTASE"/>
    <property type="match status" value="1"/>
</dbReference>
<dbReference type="AlphaFoldDB" id="A0A5C4JEF2"/>
<accession>A0A5C4JEF2</accession>
<dbReference type="PROSITE" id="PS00624">
    <property type="entry name" value="GMC_OXRED_2"/>
    <property type="match status" value="1"/>
</dbReference>
<evidence type="ECO:0000259" key="7">
    <source>
        <dbReference type="PROSITE" id="PS00623"/>
    </source>
</evidence>